<protein>
    <recommendedName>
        <fullName evidence="6">EKC/KEOPS complex subunit BUD32</fullName>
        <ecNumber evidence="4">2.7.11.1</ecNumber>
    </recommendedName>
    <alternativeName>
        <fullName evidence="8 9">Atypical Serine/threonine protein kinase BUD32</fullName>
    </alternativeName>
    <alternativeName>
        <fullName evidence="5">EKC/KEOPS complex subunit bud32</fullName>
    </alternativeName>
</protein>
<evidence type="ECO:0000313" key="14">
    <source>
        <dbReference type="Proteomes" id="UP001219355"/>
    </source>
</evidence>
<keyword evidence="7" id="KW-0779">Telomere</keyword>
<evidence type="ECO:0000256" key="11">
    <source>
        <dbReference type="ARBA" id="ARBA00048679"/>
    </source>
</evidence>
<evidence type="ECO:0000256" key="10">
    <source>
        <dbReference type="ARBA" id="ARBA00047899"/>
    </source>
</evidence>
<dbReference type="Pfam" id="PF00069">
    <property type="entry name" value="Pkinase"/>
    <property type="match status" value="1"/>
</dbReference>
<dbReference type="GO" id="GO:0000781">
    <property type="term" value="C:chromosome, telomeric region"/>
    <property type="evidence" value="ECO:0007669"/>
    <property type="project" value="UniProtKB-SubCell"/>
</dbReference>
<evidence type="ECO:0000256" key="5">
    <source>
        <dbReference type="ARBA" id="ARBA00013948"/>
    </source>
</evidence>
<dbReference type="Gene3D" id="1.10.510.10">
    <property type="entry name" value="Transferase(Phosphotransferase) domain 1"/>
    <property type="match status" value="1"/>
</dbReference>
<comment type="catalytic activity">
    <reaction evidence="11">
        <text>L-seryl-[protein] + ATP = O-phospho-L-seryl-[protein] + ADP + H(+)</text>
        <dbReference type="Rhea" id="RHEA:17989"/>
        <dbReference type="Rhea" id="RHEA-COMP:9863"/>
        <dbReference type="Rhea" id="RHEA-COMP:11604"/>
        <dbReference type="ChEBI" id="CHEBI:15378"/>
        <dbReference type="ChEBI" id="CHEBI:29999"/>
        <dbReference type="ChEBI" id="CHEBI:30616"/>
        <dbReference type="ChEBI" id="CHEBI:83421"/>
        <dbReference type="ChEBI" id="CHEBI:456216"/>
        <dbReference type="EC" id="2.7.11.1"/>
    </reaction>
</comment>
<comment type="subunit">
    <text evidence="3">Component of the EKC/KEOPS complex composed of at least BUD32, CGI121, GON7, KAE1 and PCC1; the whole complex dimerizes.</text>
</comment>
<evidence type="ECO:0000256" key="4">
    <source>
        <dbReference type="ARBA" id="ARBA00012513"/>
    </source>
</evidence>
<proteinExistence type="predicted"/>
<comment type="catalytic activity">
    <reaction evidence="10">
        <text>L-threonyl-[protein] + ATP = O-phospho-L-threonyl-[protein] + ADP + H(+)</text>
        <dbReference type="Rhea" id="RHEA:46608"/>
        <dbReference type="Rhea" id="RHEA-COMP:11060"/>
        <dbReference type="Rhea" id="RHEA-COMP:11605"/>
        <dbReference type="ChEBI" id="CHEBI:15378"/>
        <dbReference type="ChEBI" id="CHEBI:30013"/>
        <dbReference type="ChEBI" id="CHEBI:30616"/>
        <dbReference type="ChEBI" id="CHEBI:61977"/>
        <dbReference type="ChEBI" id="CHEBI:456216"/>
        <dbReference type="EC" id="2.7.11.1"/>
    </reaction>
</comment>
<dbReference type="InterPro" id="IPR008266">
    <property type="entry name" value="Tyr_kinase_AS"/>
</dbReference>
<dbReference type="EC" id="2.7.11.1" evidence="4"/>
<dbReference type="InterPro" id="IPR000719">
    <property type="entry name" value="Prot_kinase_dom"/>
</dbReference>
<organism evidence="13 14">
    <name type="scientific">Emydomyces testavorans</name>
    <dbReference type="NCBI Taxonomy" id="2070801"/>
    <lineage>
        <taxon>Eukaryota</taxon>
        <taxon>Fungi</taxon>
        <taxon>Dikarya</taxon>
        <taxon>Ascomycota</taxon>
        <taxon>Pezizomycotina</taxon>
        <taxon>Eurotiomycetes</taxon>
        <taxon>Eurotiomycetidae</taxon>
        <taxon>Onygenales</taxon>
        <taxon>Nannizziopsiaceae</taxon>
        <taxon>Emydomyces</taxon>
    </lineage>
</organism>
<dbReference type="SUPFAM" id="SSF56112">
    <property type="entry name" value="Protein kinase-like (PK-like)"/>
    <property type="match status" value="1"/>
</dbReference>
<gene>
    <name evidence="13" type="ORF">PRK78_001675</name>
</gene>
<comment type="function">
    <text evidence="1">Component of the EKC/KEOPS complex that is required for the formation of a threonylcarbamoyl group on adenosine at position 37 (t(6)A37) in tRNAs that read codons beginning with adenine. The complex is probably involved in the transfer of the threonylcarbamoyl moiety of threonylcarbamoyl-AMP (TC-AMP) to the N6 group of A37. BUD32 has ATPase activity in the context of the EKC/KEOPS complex and likely plays a supporting role to the catalytic subunit KAE1. The EKC/KEOPS complex also promotes both telomere uncapping and telomere elongation. The complex is required for efficient recruitment of transcriptional coactivators.</text>
</comment>
<accession>A0AAF0DCW5</accession>
<evidence type="ECO:0000256" key="8">
    <source>
        <dbReference type="ARBA" id="ARBA00030980"/>
    </source>
</evidence>
<evidence type="ECO:0000256" key="1">
    <source>
        <dbReference type="ARBA" id="ARBA00003747"/>
    </source>
</evidence>
<dbReference type="PROSITE" id="PS50011">
    <property type="entry name" value="PROTEIN_KINASE_DOM"/>
    <property type="match status" value="1"/>
</dbReference>
<evidence type="ECO:0000259" key="12">
    <source>
        <dbReference type="PROSITE" id="PS50011"/>
    </source>
</evidence>
<dbReference type="GO" id="GO:0005524">
    <property type="term" value="F:ATP binding"/>
    <property type="evidence" value="ECO:0007669"/>
    <property type="project" value="InterPro"/>
</dbReference>
<dbReference type="GO" id="GO:0004674">
    <property type="term" value="F:protein serine/threonine kinase activity"/>
    <property type="evidence" value="ECO:0007669"/>
    <property type="project" value="UniProtKB-EC"/>
</dbReference>
<comment type="subcellular location">
    <subcellularLocation>
        <location evidence="2">Chromosome</location>
        <location evidence="2">Telomere</location>
    </subcellularLocation>
</comment>
<sequence length="314" mass="35784">MTVSNSDFVDVGECGNSRYLWKDGKQVIITGSLSIDLNSLPLLDDTTMVDGETVTYEKRFPKCKTIPITETDNSFPNIPRIDYYSMQHGTWSECYPIEPIHLTEDTDTVFKLAAWKTKKVHRDAAFLSRLVTNDNIVRLLSIVTVEGRFAGYGMERLYELGTPFSPMKEQVKEMIPAFIQETVEYLHETAHVYHCDIRLDNVMVNGQGKLKLTDFDIAQTDVLATPESCLDDVQYFLGVSPRLDHLDINMSLLLIFKTLSDVPERDLYKNNRPADPLQAFSFYNSNNLSSSNYFHNVQEGIHRSLRAQMACELA</sequence>
<evidence type="ECO:0000256" key="7">
    <source>
        <dbReference type="ARBA" id="ARBA00022895"/>
    </source>
</evidence>
<dbReference type="Proteomes" id="UP001219355">
    <property type="component" value="Chromosome 1"/>
</dbReference>
<name>A0AAF0DCW5_9EURO</name>
<dbReference type="EMBL" id="CP120627">
    <property type="protein sequence ID" value="WEW56236.1"/>
    <property type="molecule type" value="Genomic_DNA"/>
</dbReference>
<keyword evidence="7" id="KW-0158">Chromosome</keyword>
<keyword evidence="14" id="KW-1185">Reference proteome</keyword>
<reference evidence="13" key="1">
    <citation type="submission" date="2023-03" db="EMBL/GenBank/DDBJ databases">
        <title>Emydomyces testavorans Genome Sequence.</title>
        <authorList>
            <person name="Hoyer L."/>
        </authorList>
    </citation>
    <scope>NUCLEOTIDE SEQUENCE</scope>
    <source>
        <strain evidence="13">16-2883</strain>
    </source>
</reference>
<feature type="domain" description="Protein kinase" evidence="12">
    <location>
        <begin position="80"/>
        <end position="314"/>
    </location>
</feature>
<evidence type="ECO:0000256" key="2">
    <source>
        <dbReference type="ARBA" id="ARBA00004574"/>
    </source>
</evidence>
<dbReference type="PROSITE" id="PS00109">
    <property type="entry name" value="PROTEIN_KINASE_TYR"/>
    <property type="match status" value="1"/>
</dbReference>
<dbReference type="AlphaFoldDB" id="A0AAF0DCW5"/>
<evidence type="ECO:0000313" key="13">
    <source>
        <dbReference type="EMBL" id="WEW56236.1"/>
    </source>
</evidence>
<evidence type="ECO:0000256" key="3">
    <source>
        <dbReference type="ARBA" id="ARBA00011534"/>
    </source>
</evidence>
<evidence type="ECO:0000256" key="9">
    <source>
        <dbReference type="ARBA" id="ARBA00033194"/>
    </source>
</evidence>
<dbReference type="InterPro" id="IPR011009">
    <property type="entry name" value="Kinase-like_dom_sf"/>
</dbReference>
<evidence type="ECO:0000256" key="6">
    <source>
        <dbReference type="ARBA" id="ARBA00019973"/>
    </source>
</evidence>